<dbReference type="eggNOG" id="COG0457">
    <property type="taxonomic scope" value="Bacteria"/>
</dbReference>
<gene>
    <name evidence="1" type="ORF">BIGA_0346</name>
</gene>
<accession>A0A087ASR5</accession>
<sequence>MSASLGIAHALITQSTLERIGGSEVQAYELAAFLSEQGVDVTIYTWFANSPMLDILLQAGVNVIQRGTEEETHLHLNDFDLIWVQHETLPESIIVDLLSGQVSDTTLIFSHMSPFEEIRIEFPYIYDFENRFSDLSVFNSPSTLEAQRSSFPANFARYAIYPNPAPTEFALSTANSHDAITSILVVSNHRPPELDEAIIRLRASGITVDLLQDVQGNTASQITNEEILSRYDVIISIGKTVQYCLTMGKPAFIYDQFGGPGYLNDRNFDIIAFHNFSGRTELSTQSLVQSKMQHTSMRMNAQDIVRNIVEGYDEARRYHIANRTRFIKRYSIDQLFPALIKRAQSNSERIHETLSEHYSTYVIHDERAIANFIVRIQQLNNPVSEFYHQQCQIFYSADGQFSEDQSDTYPKLRQHMEITLPDSRTCYYRIDFGEQPCVIRIHNSDSPDATITSNAVFQYHDWMVFTSPDPQIYCRISGERPITITADIFPISHIPDKASREFANTVSDRIRQGDEAINRLAYLANRPWFRIAGHIHDVIHHFRH</sequence>
<keyword evidence="2" id="KW-1185">Reference proteome</keyword>
<dbReference type="SUPFAM" id="SSF53756">
    <property type="entry name" value="UDP-Glycosyltransferase/glycogen phosphorylase"/>
    <property type="match status" value="1"/>
</dbReference>
<protein>
    <submittedName>
        <fullName evidence="1">Glycosyl transferase</fullName>
    </submittedName>
</protein>
<dbReference type="GO" id="GO:0016740">
    <property type="term" value="F:transferase activity"/>
    <property type="evidence" value="ECO:0007669"/>
    <property type="project" value="UniProtKB-KW"/>
</dbReference>
<dbReference type="RefSeq" id="WP_051916996.1">
    <property type="nucleotide sequence ID" value="NZ_JGYX01000001.1"/>
</dbReference>
<dbReference type="OrthoDB" id="9179784at2"/>
<proteinExistence type="predicted"/>
<reference evidence="1 2" key="1">
    <citation type="submission" date="2014-03" db="EMBL/GenBank/DDBJ databases">
        <title>Genomics of Bifidobacteria.</title>
        <authorList>
            <person name="Ventura M."/>
            <person name="Milani C."/>
            <person name="Lugli G.A."/>
        </authorList>
    </citation>
    <scope>NUCLEOTIDE SEQUENCE [LARGE SCALE GENOMIC DNA]</scope>
    <source>
        <strain evidence="1 2">LMG 11586</strain>
    </source>
</reference>
<organism evidence="1 2">
    <name type="scientific">Bifidobacterium pullorum subsp. gallinarum</name>
    <dbReference type="NCBI Taxonomy" id="78344"/>
    <lineage>
        <taxon>Bacteria</taxon>
        <taxon>Bacillati</taxon>
        <taxon>Actinomycetota</taxon>
        <taxon>Actinomycetes</taxon>
        <taxon>Bifidobacteriales</taxon>
        <taxon>Bifidobacteriaceae</taxon>
        <taxon>Bifidobacterium</taxon>
    </lineage>
</organism>
<dbReference type="AlphaFoldDB" id="A0A087ASR5"/>
<comment type="caution">
    <text evidence="1">The sequence shown here is derived from an EMBL/GenBank/DDBJ whole genome shotgun (WGS) entry which is preliminary data.</text>
</comment>
<evidence type="ECO:0000313" key="1">
    <source>
        <dbReference type="EMBL" id="KFI61815.1"/>
    </source>
</evidence>
<name>A0A087ASR5_9BIFI</name>
<keyword evidence="1" id="KW-0808">Transferase</keyword>
<dbReference type="Proteomes" id="UP000029046">
    <property type="component" value="Unassembled WGS sequence"/>
</dbReference>
<evidence type="ECO:0000313" key="2">
    <source>
        <dbReference type="Proteomes" id="UP000029046"/>
    </source>
</evidence>
<dbReference type="EMBL" id="JGYX01000001">
    <property type="protein sequence ID" value="KFI61815.1"/>
    <property type="molecule type" value="Genomic_DNA"/>
</dbReference>